<sequence length="63" mass="6635">MASLCRTVFLTENHSAHGASGLNLKAYTRPSATSQLALPEDGNSDHGTGFGGDNYSVDDRGEH</sequence>
<gene>
    <name evidence="2" type="ORF">GGP83_002718</name>
</gene>
<evidence type="ECO:0000256" key="1">
    <source>
        <dbReference type="SAM" id="MobiDB-lite"/>
    </source>
</evidence>
<proteinExistence type="predicted"/>
<reference evidence="2" key="1">
    <citation type="submission" date="2022-08" db="EMBL/GenBank/DDBJ databases">
        <title>Genomic Encyclopedia of Type Strains, Phase V (KMG-V): Genome sequencing to study the core and pangenomes of soil and plant-associated prokaryotes.</title>
        <authorList>
            <person name="Whitman W."/>
        </authorList>
    </citation>
    <scope>NUCLEOTIDE SEQUENCE</scope>
    <source>
        <strain evidence="2">SP2017</strain>
    </source>
</reference>
<dbReference type="EMBL" id="JANUBB010000011">
    <property type="protein sequence ID" value="MCS3952745.1"/>
    <property type="molecule type" value="Genomic_DNA"/>
</dbReference>
<dbReference type="Proteomes" id="UP001155010">
    <property type="component" value="Unassembled WGS sequence"/>
</dbReference>
<organism evidence="2 3">
    <name type="scientific">Salinibacter ruber</name>
    <dbReference type="NCBI Taxonomy" id="146919"/>
    <lineage>
        <taxon>Bacteria</taxon>
        <taxon>Pseudomonadati</taxon>
        <taxon>Rhodothermota</taxon>
        <taxon>Rhodothermia</taxon>
        <taxon>Rhodothermales</taxon>
        <taxon>Salinibacteraceae</taxon>
        <taxon>Salinibacter</taxon>
    </lineage>
</organism>
<name>A0A9X2ZSU6_9BACT</name>
<comment type="caution">
    <text evidence="2">The sequence shown here is derived from an EMBL/GenBank/DDBJ whole genome shotgun (WGS) entry which is preliminary data.</text>
</comment>
<dbReference type="AlphaFoldDB" id="A0A9X2ZSU6"/>
<accession>A0A9X2ZSU6</accession>
<feature type="region of interest" description="Disordered" evidence="1">
    <location>
        <begin position="33"/>
        <end position="63"/>
    </location>
</feature>
<protein>
    <submittedName>
        <fullName evidence="2">Uncharacterized protein</fullName>
    </submittedName>
</protein>
<evidence type="ECO:0000313" key="3">
    <source>
        <dbReference type="Proteomes" id="UP001155010"/>
    </source>
</evidence>
<evidence type="ECO:0000313" key="2">
    <source>
        <dbReference type="EMBL" id="MCS3952745.1"/>
    </source>
</evidence>